<dbReference type="AlphaFoldDB" id="A0A2G8KFW2"/>
<dbReference type="InterPro" id="IPR000477">
    <property type="entry name" value="RT_dom"/>
</dbReference>
<gene>
    <name evidence="2" type="ORF">BSL78_16240</name>
</gene>
<dbReference type="InterPro" id="IPR043502">
    <property type="entry name" value="DNA/RNA_pol_sf"/>
</dbReference>
<proteinExistence type="predicted"/>
<dbReference type="Pfam" id="PF00078">
    <property type="entry name" value="RVT_1"/>
    <property type="match status" value="1"/>
</dbReference>
<evidence type="ECO:0000259" key="1">
    <source>
        <dbReference type="Pfam" id="PF00078"/>
    </source>
</evidence>
<dbReference type="InterPro" id="IPR043128">
    <property type="entry name" value="Rev_trsase/Diguanyl_cyclase"/>
</dbReference>
<sequence>MNLPVPLMVVGFGDEDVNVLGFVSAVVKIRERSSLVAFLIIDGQTSGRSEQYPILLGCNALKVLVGANEPVKEGESVELAARCMEFSDVTQVCEAEIVIGEEREEVAACQNRSEGSLVGKSVAALAEGQGGELLTKSEDRIEGSQAVSLEGTPSSDTEVYMLADETMVELPWGVELPALERNKVDRVAVLLHDNLKAFSRDDLDLGFCDLIPHEIKLTDQCTPIRLPYRRIPPTQTIEIKELLQGLLEKNIIRRSSSPYASPVVIVPKKDGSLRLCVDYRRLNSITIKDSFPLPRIDETLEALGGSKYFSSLDLSHGYFQVAVHTESVEKTAFRGRGDYMSSPGCLKDFVTVPALSKESWNLFLEMSTYPNWYCI</sequence>
<feature type="domain" description="Reverse transcriptase" evidence="1">
    <location>
        <begin position="266"/>
        <end position="336"/>
    </location>
</feature>
<keyword evidence="3" id="KW-1185">Reference proteome</keyword>
<name>A0A2G8KFW2_STIJA</name>
<dbReference type="PANTHER" id="PTHR24559">
    <property type="entry name" value="TRANSPOSON TY3-I GAG-POL POLYPROTEIN"/>
    <property type="match status" value="1"/>
</dbReference>
<evidence type="ECO:0000313" key="3">
    <source>
        <dbReference type="Proteomes" id="UP000230750"/>
    </source>
</evidence>
<accession>A0A2G8KFW2</accession>
<dbReference type="InterPro" id="IPR053134">
    <property type="entry name" value="RNA-dir_DNA_polymerase"/>
</dbReference>
<dbReference type="CDD" id="cd01647">
    <property type="entry name" value="RT_LTR"/>
    <property type="match status" value="1"/>
</dbReference>
<dbReference type="SUPFAM" id="SSF56672">
    <property type="entry name" value="DNA/RNA polymerases"/>
    <property type="match status" value="1"/>
</dbReference>
<comment type="caution">
    <text evidence="2">The sequence shown here is derived from an EMBL/GenBank/DDBJ whole genome shotgun (WGS) entry which is preliminary data.</text>
</comment>
<evidence type="ECO:0000313" key="2">
    <source>
        <dbReference type="EMBL" id="PIK46893.1"/>
    </source>
</evidence>
<dbReference type="Gene3D" id="3.10.10.10">
    <property type="entry name" value="HIV Type 1 Reverse Transcriptase, subunit A, domain 1"/>
    <property type="match status" value="1"/>
</dbReference>
<dbReference type="OrthoDB" id="115435at2759"/>
<dbReference type="Gene3D" id="3.30.70.270">
    <property type="match status" value="1"/>
</dbReference>
<dbReference type="Proteomes" id="UP000230750">
    <property type="component" value="Unassembled WGS sequence"/>
</dbReference>
<dbReference type="EMBL" id="MRZV01000615">
    <property type="protein sequence ID" value="PIK46893.1"/>
    <property type="molecule type" value="Genomic_DNA"/>
</dbReference>
<organism evidence="2 3">
    <name type="scientific">Stichopus japonicus</name>
    <name type="common">Sea cucumber</name>
    <dbReference type="NCBI Taxonomy" id="307972"/>
    <lineage>
        <taxon>Eukaryota</taxon>
        <taxon>Metazoa</taxon>
        <taxon>Echinodermata</taxon>
        <taxon>Eleutherozoa</taxon>
        <taxon>Echinozoa</taxon>
        <taxon>Holothuroidea</taxon>
        <taxon>Aspidochirotacea</taxon>
        <taxon>Aspidochirotida</taxon>
        <taxon>Stichopodidae</taxon>
        <taxon>Apostichopus</taxon>
    </lineage>
</organism>
<reference evidence="2 3" key="1">
    <citation type="journal article" date="2017" name="PLoS Biol.">
        <title>The sea cucumber genome provides insights into morphological evolution and visceral regeneration.</title>
        <authorList>
            <person name="Zhang X."/>
            <person name="Sun L."/>
            <person name="Yuan J."/>
            <person name="Sun Y."/>
            <person name="Gao Y."/>
            <person name="Zhang L."/>
            <person name="Li S."/>
            <person name="Dai H."/>
            <person name="Hamel J.F."/>
            <person name="Liu C."/>
            <person name="Yu Y."/>
            <person name="Liu S."/>
            <person name="Lin W."/>
            <person name="Guo K."/>
            <person name="Jin S."/>
            <person name="Xu P."/>
            <person name="Storey K.B."/>
            <person name="Huan P."/>
            <person name="Zhang T."/>
            <person name="Zhou Y."/>
            <person name="Zhang J."/>
            <person name="Lin C."/>
            <person name="Li X."/>
            <person name="Xing L."/>
            <person name="Huo D."/>
            <person name="Sun M."/>
            <person name="Wang L."/>
            <person name="Mercier A."/>
            <person name="Li F."/>
            <person name="Yang H."/>
            <person name="Xiang J."/>
        </authorList>
    </citation>
    <scope>NUCLEOTIDE SEQUENCE [LARGE SCALE GENOMIC DNA]</scope>
    <source>
        <strain evidence="2">Shaxun</strain>
        <tissue evidence="2">Muscle</tissue>
    </source>
</reference>
<dbReference type="PANTHER" id="PTHR24559:SF435">
    <property type="entry name" value="RIBONUCLEASE H"/>
    <property type="match status" value="1"/>
</dbReference>
<protein>
    <submittedName>
        <fullName evidence="2">Putative transposon Ty3-I Gag-Pol polyprotein</fullName>
    </submittedName>
</protein>